<evidence type="ECO:0000313" key="10">
    <source>
        <dbReference type="Proteomes" id="UP001443914"/>
    </source>
</evidence>
<organism evidence="9 10">
    <name type="scientific">Saponaria officinalis</name>
    <name type="common">Common soapwort</name>
    <name type="synonym">Lychnis saponaria</name>
    <dbReference type="NCBI Taxonomy" id="3572"/>
    <lineage>
        <taxon>Eukaryota</taxon>
        <taxon>Viridiplantae</taxon>
        <taxon>Streptophyta</taxon>
        <taxon>Embryophyta</taxon>
        <taxon>Tracheophyta</taxon>
        <taxon>Spermatophyta</taxon>
        <taxon>Magnoliopsida</taxon>
        <taxon>eudicotyledons</taxon>
        <taxon>Gunneridae</taxon>
        <taxon>Pentapetalae</taxon>
        <taxon>Caryophyllales</taxon>
        <taxon>Caryophyllaceae</taxon>
        <taxon>Caryophylleae</taxon>
        <taxon>Saponaria</taxon>
    </lineage>
</organism>
<gene>
    <name evidence="9" type="ORF">RND81_06G104600</name>
</gene>
<evidence type="ECO:0000256" key="3">
    <source>
        <dbReference type="ARBA" id="ARBA00022692"/>
    </source>
</evidence>
<evidence type="ECO:0000313" key="9">
    <source>
        <dbReference type="EMBL" id="KAK9714574.1"/>
    </source>
</evidence>
<dbReference type="PANTHER" id="PTHR32285:SF42">
    <property type="entry name" value="PROTEIN TRICHOME BIREFRINGENCE-LIKE 37"/>
    <property type="match status" value="1"/>
</dbReference>
<name>A0AAW1K8G9_SAPOF</name>
<dbReference type="Pfam" id="PF14416">
    <property type="entry name" value="PMR5N"/>
    <property type="match status" value="1"/>
</dbReference>
<sequence>MKMGKKIPLFYFIITLFSTIFPHNLAYIRHYRPSYHKLNNGSSSIKDKKQMGMCNLFQGKWVFNIGATPLYDFSSCPFIDPEFDCLKYGRPDKQYLKYSWVPDNCLLPRFDGIEFLTKYRGKKIMFVGDSLSLNMWNSLACMIHSSAPQTMYSFSRGPLLSTVTFQEYQVSVLLYHTTYLVDIVRKPIGRVLDLNSIKGGKAWKNMDVLVFNSWHWWTHTGQSQPWDYIQDGNKVYKDMDRLTAYYKGLGTWAKWVDANVNPSKTRVFFQGISPTHYDPREWKGASKSCTGEAEPLSGSTYPAGLPPETDIVKRTINLMKKPVYLLDITTLSQLRKDAHPETYSGLHPGIDCSHWCLPGLPDTWNELLYAALLNM</sequence>
<dbReference type="EMBL" id="JBDFQZ010000006">
    <property type="protein sequence ID" value="KAK9714574.1"/>
    <property type="molecule type" value="Genomic_DNA"/>
</dbReference>
<evidence type="ECO:0000259" key="7">
    <source>
        <dbReference type="Pfam" id="PF13839"/>
    </source>
</evidence>
<comment type="subcellular location">
    <subcellularLocation>
        <location evidence="1">Membrane</location>
        <topology evidence="1">Single-pass membrane protein</topology>
    </subcellularLocation>
</comment>
<evidence type="ECO:0000256" key="6">
    <source>
        <dbReference type="ARBA" id="ARBA00023136"/>
    </source>
</evidence>
<keyword evidence="3" id="KW-0812">Transmembrane</keyword>
<evidence type="ECO:0000256" key="4">
    <source>
        <dbReference type="ARBA" id="ARBA00022968"/>
    </source>
</evidence>
<reference evidence="9" key="1">
    <citation type="submission" date="2024-03" db="EMBL/GenBank/DDBJ databases">
        <title>WGS assembly of Saponaria officinalis var. Norfolk2.</title>
        <authorList>
            <person name="Jenkins J."/>
            <person name="Shu S."/>
            <person name="Grimwood J."/>
            <person name="Barry K."/>
            <person name="Goodstein D."/>
            <person name="Schmutz J."/>
            <person name="Leebens-Mack J."/>
            <person name="Osbourn A."/>
        </authorList>
    </citation>
    <scope>NUCLEOTIDE SEQUENCE [LARGE SCALE GENOMIC DNA]</scope>
    <source>
        <strain evidence="9">JIC</strain>
    </source>
</reference>
<dbReference type="Proteomes" id="UP001443914">
    <property type="component" value="Unassembled WGS sequence"/>
</dbReference>
<evidence type="ECO:0000259" key="8">
    <source>
        <dbReference type="Pfam" id="PF14416"/>
    </source>
</evidence>
<dbReference type="InterPro" id="IPR025846">
    <property type="entry name" value="TBL_N"/>
</dbReference>
<keyword evidence="6" id="KW-0472">Membrane</keyword>
<dbReference type="GO" id="GO:0005794">
    <property type="term" value="C:Golgi apparatus"/>
    <property type="evidence" value="ECO:0007669"/>
    <property type="project" value="TreeGrafter"/>
</dbReference>
<evidence type="ECO:0000256" key="5">
    <source>
        <dbReference type="ARBA" id="ARBA00022989"/>
    </source>
</evidence>
<feature type="domain" description="Trichome birefringence-like N-terminal" evidence="8">
    <location>
        <begin position="54"/>
        <end position="105"/>
    </location>
</feature>
<dbReference type="InterPro" id="IPR026057">
    <property type="entry name" value="TBL_C"/>
</dbReference>
<keyword evidence="10" id="KW-1185">Reference proteome</keyword>
<protein>
    <recommendedName>
        <fullName evidence="11">Trichome birefringence-like N-terminal domain-containing protein</fullName>
    </recommendedName>
</protein>
<evidence type="ECO:0000256" key="2">
    <source>
        <dbReference type="ARBA" id="ARBA00007727"/>
    </source>
</evidence>
<evidence type="ECO:0000256" key="1">
    <source>
        <dbReference type="ARBA" id="ARBA00004167"/>
    </source>
</evidence>
<comment type="similarity">
    <text evidence="2">Belongs to the PC-esterase family. TBL subfamily.</text>
</comment>
<dbReference type="PANTHER" id="PTHR32285">
    <property type="entry name" value="PROTEIN TRICHOME BIREFRINGENCE-LIKE 9-RELATED"/>
    <property type="match status" value="1"/>
</dbReference>
<dbReference type="GO" id="GO:0016413">
    <property type="term" value="F:O-acetyltransferase activity"/>
    <property type="evidence" value="ECO:0007669"/>
    <property type="project" value="InterPro"/>
</dbReference>
<accession>A0AAW1K8G9</accession>
<keyword evidence="5" id="KW-1133">Transmembrane helix</keyword>
<dbReference type="GO" id="GO:0016020">
    <property type="term" value="C:membrane"/>
    <property type="evidence" value="ECO:0007669"/>
    <property type="project" value="UniProtKB-SubCell"/>
</dbReference>
<dbReference type="Pfam" id="PF13839">
    <property type="entry name" value="PC-Esterase"/>
    <property type="match status" value="1"/>
</dbReference>
<evidence type="ECO:0008006" key="11">
    <source>
        <dbReference type="Google" id="ProtNLM"/>
    </source>
</evidence>
<comment type="caution">
    <text evidence="9">The sequence shown here is derived from an EMBL/GenBank/DDBJ whole genome shotgun (WGS) entry which is preliminary data.</text>
</comment>
<dbReference type="AlphaFoldDB" id="A0AAW1K8G9"/>
<feature type="domain" description="Trichome birefringence-like C-terminal" evidence="7">
    <location>
        <begin position="107"/>
        <end position="370"/>
    </location>
</feature>
<dbReference type="InterPro" id="IPR029962">
    <property type="entry name" value="TBL"/>
</dbReference>
<keyword evidence="4" id="KW-0735">Signal-anchor</keyword>
<proteinExistence type="inferred from homology"/>